<proteinExistence type="predicted"/>
<gene>
    <name evidence="2" type="ORF">JQ615_04720</name>
</gene>
<evidence type="ECO:0000313" key="3">
    <source>
        <dbReference type="Proteomes" id="UP001315278"/>
    </source>
</evidence>
<name>A0ABS5FD41_9BRAD</name>
<evidence type="ECO:0000256" key="1">
    <source>
        <dbReference type="SAM" id="SignalP"/>
    </source>
</evidence>
<keyword evidence="3" id="KW-1185">Reference proteome</keyword>
<dbReference type="Proteomes" id="UP001315278">
    <property type="component" value="Unassembled WGS sequence"/>
</dbReference>
<feature type="signal peptide" evidence="1">
    <location>
        <begin position="1"/>
        <end position="21"/>
    </location>
</feature>
<dbReference type="EMBL" id="JAFCJH010000003">
    <property type="protein sequence ID" value="MBR0794693.1"/>
    <property type="molecule type" value="Genomic_DNA"/>
</dbReference>
<reference evidence="3" key="1">
    <citation type="journal article" date="2021" name="ISME J.">
        <title>Evolutionary origin and ecological implication of a unique nif island in free-living Bradyrhizobium lineages.</title>
        <authorList>
            <person name="Tao J."/>
        </authorList>
    </citation>
    <scope>NUCLEOTIDE SEQUENCE [LARGE SCALE GENOMIC DNA]</scope>
    <source>
        <strain evidence="3">SZCCT0434</strain>
    </source>
</reference>
<evidence type="ECO:0008006" key="4">
    <source>
        <dbReference type="Google" id="ProtNLM"/>
    </source>
</evidence>
<sequence>MLRFAFGILLVGSLAGSAAQAETVKNMLAAQLRTQGYTCDKALGARQDARLSKPDDEAWILRCSNATYRIRRAPDMAAKVEVIRQRHPAHGQQ</sequence>
<feature type="chain" id="PRO_5045875411" description="PepSY domain-containing protein" evidence="1">
    <location>
        <begin position="22"/>
        <end position="93"/>
    </location>
</feature>
<dbReference type="RefSeq" id="WP_212491827.1">
    <property type="nucleotide sequence ID" value="NZ_JAFCJH010000003.1"/>
</dbReference>
<evidence type="ECO:0000313" key="2">
    <source>
        <dbReference type="EMBL" id="MBR0794693.1"/>
    </source>
</evidence>
<keyword evidence="1" id="KW-0732">Signal</keyword>
<comment type="caution">
    <text evidence="2">The sequence shown here is derived from an EMBL/GenBank/DDBJ whole genome shotgun (WGS) entry which is preliminary data.</text>
</comment>
<accession>A0ABS5FD41</accession>
<protein>
    <recommendedName>
        <fullName evidence="4">PepSY domain-containing protein</fullName>
    </recommendedName>
</protein>
<organism evidence="2 3">
    <name type="scientific">Bradyrhizobium jicamae</name>
    <dbReference type="NCBI Taxonomy" id="280332"/>
    <lineage>
        <taxon>Bacteria</taxon>
        <taxon>Pseudomonadati</taxon>
        <taxon>Pseudomonadota</taxon>
        <taxon>Alphaproteobacteria</taxon>
        <taxon>Hyphomicrobiales</taxon>
        <taxon>Nitrobacteraceae</taxon>
        <taxon>Bradyrhizobium</taxon>
    </lineage>
</organism>